<dbReference type="HOGENOM" id="CLU_2414715_0_0_1"/>
<evidence type="ECO:0000256" key="2">
    <source>
        <dbReference type="ARBA" id="ARBA00022827"/>
    </source>
</evidence>
<dbReference type="GO" id="GO:0071949">
    <property type="term" value="F:FAD binding"/>
    <property type="evidence" value="ECO:0007669"/>
    <property type="project" value="InterPro"/>
</dbReference>
<name>A0A0C9UJZ9_SPHS4</name>
<accession>A0A0C9UJZ9</accession>
<dbReference type="InterPro" id="IPR002938">
    <property type="entry name" value="FAD-bd"/>
</dbReference>
<evidence type="ECO:0000313" key="5">
    <source>
        <dbReference type="EMBL" id="KIJ43353.1"/>
    </source>
</evidence>
<keyword evidence="3" id="KW-0560">Oxidoreductase</keyword>
<reference evidence="5 6" key="1">
    <citation type="submission" date="2014-06" db="EMBL/GenBank/DDBJ databases">
        <title>Evolutionary Origins and Diversification of the Mycorrhizal Mutualists.</title>
        <authorList>
            <consortium name="DOE Joint Genome Institute"/>
            <consortium name="Mycorrhizal Genomics Consortium"/>
            <person name="Kohler A."/>
            <person name="Kuo A."/>
            <person name="Nagy L.G."/>
            <person name="Floudas D."/>
            <person name="Copeland A."/>
            <person name="Barry K.W."/>
            <person name="Cichocki N."/>
            <person name="Veneault-Fourrey C."/>
            <person name="LaButti K."/>
            <person name="Lindquist E.A."/>
            <person name="Lipzen A."/>
            <person name="Lundell T."/>
            <person name="Morin E."/>
            <person name="Murat C."/>
            <person name="Riley R."/>
            <person name="Ohm R."/>
            <person name="Sun H."/>
            <person name="Tunlid A."/>
            <person name="Henrissat B."/>
            <person name="Grigoriev I.V."/>
            <person name="Hibbett D.S."/>
            <person name="Martin F."/>
        </authorList>
    </citation>
    <scope>NUCLEOTIDE SEQUENCE [LARGE SCALE GENOMIC DNA]</scope>
    <source>
        <strain evidence="5 6">SS14</strain>
    </source>
</reference>
<evidence type="ECO:0000256" key="1">
    <source>
        <dbReference type="ARBA" id="ARBA00022630"/>
    </source>
</evidence>
<dbReference type="InterPro" id="IPR036188">
    <property type="entry name" value="FAD/NAD-bd_sf"/>
</dbReference>
<organism evidence="5 6">
    <name type="scientific">Sphaerobolus stellatus (strain SS14)</name>
    <dbReference type="NCBI Taxonomy" id="990650"/>
    <lineage>
        <taxon>Eukaryota</taxon>
        <taxon>Fungi</taxon>
        <taxon>Dikarya</taxon>
        <taxon>Basidiomycota</taxon>
        <taxon>Agaricomycotina</taxon>
        <taxon>Agaricomycetes</taxon>
        <taxon>Phallomycetidae</taxon>
        <taxon>Geastrales</taxon>
        <taxon>Sphaerobolaceae</taxon>
        <taxon>Sphaerobolus</taxon>
    </lineage>
</organism>
<gene>
    <name evidence="5" type="ORF">M422DRAFT_253234</name>
</gene>
<evidence type="ECO:0000313" key="6">
    <source>
        <dbReference type="Proteomes" id="UP000054279"/>
    </source>
</evidence>
<dbReference type="Proteomes" id="UP000054279">
    <property type="component" value="Unassembled WGS sequence"/>
</dbReference>
<sequence length="92" mass="10219">MSQTGMEVAIVHAGTLEALETVGLAETMIKKGILTNCIAYYGWQNELWSVDFSLLKNDTNYPFVVLISQQAVEEILLDELKKLGCNVIVTKL</sequence>
<dbReference type="EMBL" id="KN837123">
    <property type="protein sequence ID" value="KIJ43353.1"/>
    <property type="molecule type" value="Genomic_DNA"/>
</dbReference>
<dbReference type="Pfam" id="PF01494">
    <property type="entry name" value="FAD_binding_3"/>
    <property type="match status" value="1"/>
</dbReference>
<dbReference type="OrthoDB" id="10016252at2759"/>
<protein>
    <recommendedName>
        <fullName evidence="4">FAD-binding domain-containing protein</fullName>
    </recommendedName>
</protein>
<keyword evidence="6" id="KW-1185">Reference proteome</keyword>
<keyword evidence="1" id="KW-0285">Flavoprotein</keyword>
<dbReference type="AlphaFoldDB" id="A0A0C9UJZ9"/>
<feature type="domain" description="FAD-binding" evidence="4">
    <location>
        <begin position="10"/>
        <end position="87"/>
    </location>
</feature>
<keyword evidence="2" id="KW-0274">FAD</keyword>
<proteinExistence type="predicted"/>
<evidence type="ECO:0000259" key="4">
    <source>
        <dbReference type="Pfam" id="PF01494"/>
    </source>
</evidence>
<dbReference type="GO" id="GO:0016491">
    <property type="term" value="F:oxidoreductase activity"/>
    <property type="evidence" value="ECO:0007669"/>
    <property type="project" value="UniProtKB-KW"/>
</dbReference>
<dbReference type="Gene3D" id="3.50.50.60">
    <property type="entry name" value="FAD/NAD(P)-binding domain"/>
    <property type="match status" value="1"/>
</dbReference>
<evidence type="ECO:0000256" key="3">
    <source>
        <dbReference type="ARBA" id="ARBA00023002"/>
    </source>
</evidence>